<dbReference type="CDD" id="cd00371">
    <property type="entry name" value="HMA"/>
    <property type="match status" value="1"/>
</dbReference>
<keyword evidence="4" id="KW-0813">Transport</keyword>
<evidence type="ECO:0000256" key="16">
    <source>
        <dbReference type="ARBA" id="ARBA00033239"/>
    </source>
</evidence>
<keyword evidence="8 18" id="KW-0547">Nucleotide-binding</keyword>
<dbReference type="GO" id="GO:0140581">
    <property type="term" value="F:P-type monovalent copper transporter activity"/>
    <property type="evidence" value="ECO:0007669"/>
    <property type="project" value="UniProtKB-EC"/>
</dbReference>
<feature type="transmembrane region" description="Helical" evidence="18">
    <location>
        <begin position="357"/>
        <end position="379"/>
    </location>
</feature>
<dbReference type="GO" id="GO:0055070">
    <property type="term" value="P:copper ion homeostasis"/>
    <property type="evidence" value="ECO:0007669"/>
    <property type="project" value="TreeGrafter"/>
</dbReference>
<dbReference type="GO" id="GO:0005507">
    <property type="term" value="F:copper ion binding"/>
    <property type="evidence" value="ECO:0007669"/>
    <property type="project" value="TreeGrafter"/>
</dbReference>
<dbReference type="InterPro" id="IPR023214">
    <property type="entry name" value="HAD_sf"/>
</dbReference>
<dbReference type="PANTHER" id="PTHR43520:SF8">
    <property type="entry name" value="P-TYPE CU(+) TRANSPORTER"/>
    <property type="match status" value="1"/>
</dbReference>
<dbReference type="CDD" id="cd02094">
    <property type="entry name" value="P-type_ATPase_Cu-like"/>
    <property type="match status" value="1"/>
</dbReference>
<dbReference type="STRING" id="288004.AL038_06020"/>
<dbReference type="GO" id="GO:0043682">
    <property type="term" value="F:P-type divalent copper transporter activity"/>
    <property type="evidence" value="ECO:0007669"/>
    <property type="project" value="TreeGrafter"/>
</dbReference>
<dbReference type="InterPro" id="IPR044492">
    <property type="entry name" value="P_typ_ATPase_HD_dom"/>
</dbReference>
<evidence type="ECO:0000313" key="22">
    <source>
        <dbReference type="Proteomes" id="UP000234271"/>
    </source>
</evidence>
<comment type="subcellular location">
    <subcellularLocation>
        <location evidence="1">Cell membrane</location>
        <topology evidence="1">Multi-pass membrane protein</topology>
    </subcellularLocation>
</comment>
<dbReference type="SFLD" id="SFLDS00003">
    <property type="entry name" value="Haloacid_Dehalogenase"/>
    <property type="match status" value="1"/>
</dbReference>
<dbReference type="InterPro" id="IPR036412">
    <property type="entry name" value="HAD-like_sf"/>
</dbReference>
<evidence type="ECO:0000256" key="17">
    <source>
        <dbReference type="ARBA" id="ARBA00049289"/>
    </source>
</evidence>
<dbReference type="GO" id="GO:0005524">
    <property type="term" value="F:ATP binding"/>
    <property type="evidence" value="ECO:0007669"/>
    <property type="project" value="UniProtKB-UniRule"/>
</dbReference>
<dbReference type="Gene3D" id="3.30.70.100">
    <property type="match status" value="1"/>
</dbReference>
<evidence type="ECO:0000256" key="1">
    <source>
        <dbReference type="ARBA" id="ARBA00004651"/>
    </source>
</evidence>
<evidence type="ECO:0000313" key="21">
    <source>
        <dbReference type="EMBL" id="AUI70457.1"/>
    </source>
</evidence>
<dbReference type="Gene3D" id="2.70.150.10">
    <property type="entry name" value="Calcium-transporting ATPase, cytoplasmic transduction domain A"/>
    <property type="match status" value="1"/>
</dbReference>
<dbReference type="FunFam" id="3.40.50.1000:FF:000144">
    <property type="entry name" value="copper-transporting ATPase 1 isoform X2"/>
    <property type="match status" value="1"/>
</dbReference>
<keyword evidence="11" id="KW-1278">Translocase</keyword>
<dbReference type="FunFam" id="2.70.150.10:FF:000020">
    <property type="entry name" value="Copper-exporting P-type ATPase A"/>
    <property type="match status" value="1"/>
</dbReference>
<dbReference type="InterPro" id="IPR008250">
    <property type="entry name" value="ATPase_P-typ_transduc_dom_A_sf"/>
</dbReference>
<evidence type="ECO:0000256" key="5">
    <source>
        <dbReference type="ARBA" id="ARBA00022475"/>
    </source>
</evidence>
<dbReference type="Gene3D" id="3.40.50.1000">
    <property type="entry name" value="HAD superfamily/HAD-like"/>
    <property type="match status" value="1"/>
</dbReference>
<keyword evidence="13" id="KW-0186">Copper</keyword>
<evidence type="ECO:0000256" key="9">
    <source>
        <dbReference type="ARBA" id="ARBA00022796"/>
    </source>
</evidence>
<dbReference type="RefSeq" id="WP_101539222.1">
    <property type="nucleotide sequence ID" value="NZ_CP012373.2"/>
</dbReference>
<keyword evidence="12 18" id="KW-1133">Transmembrane helix</keyword>
<keyword evidence="9" id="KW-0187">Copper transport</keyword>
<evidence type="ECO:0000256" key="8">
    <source>
        <dbReference type="ARBA" id="ARBA00022741"/>
    </source>
</evidence>
<evidence type="ECO:0000259" key="20">
    <source>
        <dbReference type="PROSITE" id="PS50846"/>
    </source>
</evidence>
<dbReference type="PANTHER" id="PTHR43520">
    <property type="entry name" value="ATP7, ISOFORM B"/>
    <property type="match status" value="1"/>
</dbReference>
<comment type="similarity">
    <text evidence="2 18">Belongs to the cation transport ATPase (P-type) (TC 3.A.3) family. Type IB subfamily.</text>
</comment>
<evidence type="ECO:0000256" key="13">
    <source>
        <dbReference type="ARBA" id="ARBA00023008"/>
    </source>
</evidence>
<dbReference type="Pfam" id="PF00122">
    <property type="entry name" value="E1-E2_ATPase"/>
    <property type="match status" value="1"/>
</dbReference>
<dbReference type="EC" id="7.2.2.8" evidence="3"/>
<protein>
    <recommendedName>
        <fullName evidence="3">P-type Cu(+) transporter</fullName>
        <ecNumber evidence="3">7.2.2.8</ecNumber>
    </recommendedName>
    <alternativeName>
        <fullName evidence="16">Cu(+)-exporting ATPase</fullName>
    </alternativeName>
</protein>
<dbReference type="InterPro" id="IPR023299">
    <property type="entry name" value="ATPase_P-typ_cyto_dom_N"/>
</dbReference>
<keyword evidence="15 18" id="KW-0472">Membrane</keyword>
<dbReference type="InterPro" id="IPR018303">
    <property type="entry name" value="ATPase_P-typ_P_site"/>
</dbReference>
<reference evidence="22" key="1">
    <citation type="submission" date="2016-12" db="EMBL/GenBank/DDBJ databases">
        <title>Complete Genome Sequence of Beggiatoa leptomitiformis D-401.</title>
        <authorList>
            <person name="Fomenkov A."/>
            <person name="Vincze T."/>
            <person name="Grabovich M."/>
            <person name="Anton B.P."/>
            <person name="Dubinina G."/>
            <person name="Orlova M."/>
            <person name="Belousova E."/>
            <person name="Roberts R.J."/>
        </authorList>
    </citation>
    <scope>NUCLEOTIDE SEQUENCE [LARGE SCALE GENOMIC DNA]</scope>
    <source>
        <strain evidence="22">D-401</strain>
    </source>
</reference>
<dbReference type="PROSITE" id="PS00154">
    <property type="entry name" value="ATPASE_E1_E2"/>
    <property type="match status" value="1"/>
</dbReference>
<dbReference type="NCBIfam" id="TIGR01511">
    <property type="entry name" value="ATPase-IB1_Cu"/>
    <property type="match status" value="1"/>
</dbReference>
<dbReference type="FunFam" id="3.30.70.100:FF:000001">
    <property type="entry name" value="ATPase copper transporting beta"/>
    <property type="match status" value="1"/>
</dbReference>
<organism evidence="21 22">
    <name type="scientific">Beggiatoa leptomitoformis</name>
    <dbReference type="NCBI Taxonomy" id="288004"/>
    <lineage>
        <taxon>Bacteria</taxon>
        <taxon>Pseudomonadati</taxon>
        <taxon>Pseudomonadota</taxon>
        <taxon>Gammaproteobacteria</taxon>
        <taxon>Thiotrichales</taxon>
        <taxon>Thiotrichaceae</taxon>
        <taxon>Beggiatoa</taxon>
    </lineage>
</organism>
<dbReference type="PRINTS" id="PR00943">
    <property type="entry name" value="CUATPASE"/>
</dbReference>
<feature type="domain" description="HMA" evidence="20">
    <location>
        <begin position="8"/>
        <end position="73"/>
    </location>
</feature>
<dbReference type="GO" id="GO:0060003">
    <property type="term" value="P:copper ion export"/>
    <property type="evidence" value="ECO:0007669"/>
    <property type="project" value="UniProtKB-ARBA"/>
</dbReference>
<evidence type="ECO:0000256" key="11">
    <source>
        <dbReference type="ARBA" id="ARBA00022967"/>
    </source>
</evidence>
<keyword evidence="14" id="KW-0406">Ion transport</keyword>
<feature type="coiled-coil region" evidence="19">
    <location>
        <begin position="74"/>
        <end position="101"/>
    </location>
</feature>
<dbReference type="InterPro" id="IPR059000">
    <property type="entry name" value="ATPase_P-type_domA"/>
</dbReference>
<dbReference type="GO" id="GO:0005886">
    <property type="term" value="C:plasma membrane"/>
    <property type="evidence" value="ECO:0007669"/>
    <property type="project" value="UniProtKB-SubCell"/>
</dbReference>
<dbReference type="Pfam" id="PF00702">
    <property type="entry name" value="Hydrolase"/>
    <property type="match status" value="1"/>
</dbReference>
<evidence type="ECO:0000256" key="10">
    <source>
        <dbReference type="ARBA" id="ARBA00022840"/>
    </source>
</evidence>
<dbReference type="SUPFAM" id="SSF81653">
    <property type="entry name" value="Calcium ATPase, transduction domain A"/>
    <property type="match status" value="1"/>
</dbReference>
<feature type="transmembrane region" description="Helical" evidence="18">
    <location>
        <begin position="102"/>
        <end position="118"/>
    </location>
</feature>
<feature type="transmembrane region" description="Helical" evidence="18">
    <location>
        <begin position="724"/>
        <end position="742"/>
    </location>
</feature>
<dbReference type="PROSITE" id="PS01047">
    <property type="entry name" value="HMA_1"/>
    <property type="match status" value="1"/>
</dbReference>
<dbReference type="InterPro" id="IPR027256">
    <property type="entry name" value="P-typ_ATPase_IB"/>
</dbReference>
<gene>
    <name evidence="21" type="ORF">BLE401_18295</name>
</gene>
<evidence type="ECO:0000256" key="2">
    <source>
        <dbReference type="ARBA" id="ARBA00006024"/>
    </source>
</evidence>
<dbReference type="Gene3D" id="3.40.1110.10">
    <property type="entry name" value="Calcium-transporting ATPase, cytoplasmic domain N"/>
    <property type="match status" value="1"/>
</dbReference>
<evidence type="ECO:0000256" key="12">
    <source>
        <dbReference type="ARBA" id="ARBA00022989"/>
    </source>
</evidence>
<dbReference type="SFLD" id="SFLDG00002">
    <property type="entry name" value="C1.7:_P-type_atpase_like"/>
    <property type="match status" value="1"/>
</dbReference>
<dbReference type="GO" id="GO:0016887">
    <property type="term" value="F:ATP hydrolysis activity"/>
    <property type="evidence" value="ECO:0007669"/>
    <property type="project" value="InterPro"/>
</dbReference>
<dbReference type="InterPro" id="IPR006121">
    <property type="entry name" value="HMA_dom"/>
</dbReference>
<sequence length="758" mass="81286">MTTDSPPLTSRLAIKGMMCASCVATVESIISQQQGIVSTNVNLLAGEAEISYVPQLDLEKLRLAIQSHGYEAKIIKAESQAIRTEQQLQEHTLEYQALMRKFWFSAIIAIPVMFFSYPEMLFGQLDWIPAMGTEERRWLWGFLGLLCLPVMFWSGAHFYTSAWASFKHRTANMNTLVSLGITAAFLYSSIAVLFPTWFPHHAAEVFWEVIAVVVTLVLLGNALEIKAKGKTSEAIRKLIGLQAKTARVLRDEQEIDIPIEAVQVGDIVLVRPGEKIPVDGVIISGNSTIDESMLTGEAMPVEKQNGDEVIGATLNKTGSFRLRARKVGQDTVLANIIRMVQTAQSSKAPIQRLVDKVASYFVPTVMILAVLAFMVWYVIGPEPRVVYATIALITTLVIACPCALGLATPTSITVGIGKAAEYGILIRASDALQQVQKINTIVFDKTGTITAGKPTVTDVIPLPTTNKEKILFYAASLERHSEHPLGTAIVQAAQGINFEEATDFLALAGHGVQGKIANNAVLLGNAKLLQDQQIDITALSTQATQLAQAGKTPVFLAVAGQLLGIIAIADPLKPDSAHAIQTLQQMGLSVVMMTGDNQRTAQTIAEQIGIHEVLADVLPADKANKVKQLQAQGRIVAMVGDGINDAPALAQADVGIAIGTGTDVAIESSDITLIQGKLTSVATAMQISRATLQNIKQNLVGAFFYNVLGIPIAMGVLYPLFGVLLSPMLAGAAMAASSVTVVTNANRLRYFKPTGGAV</sequence>
<keyword evidence="22" id="KW-1185">Reference proteome</keyword>
<feature type="transmembrane region" description="Helical" evidence="18">
    <location>
        <begin position="385"/>
        <end position="408"/>
    </location>
</feature>
<evidence type="ECO:0000256" key="15">
    <source>
        <dbReference type="ARBA" id="ARBA00023136"/>
    </source>
</evidence>
<dbReference type="InterPro" id="IPR036163">
    <property type="entry name" value="HMA_dom_sf"/>
</dbReference>
<keyword evidence="5 18" id="KW-1003">Cell membrane</keyword>
<dbReference type="EMBL" id="CP018889">
    <property type="protein sequence ID" value="AUI70457.1"/>
    <property type="molecule type" value="Genomic_DNA"/>
</dbReference>
<feature type="transmembrane region" description="Helical" evidence="18">
    <location>
        <begin position="138"/>
        <end position="159"/>
    </location>
</feature>
<keyword evidence="19" id="KW-0175">Coiled coil</keyword>
<dbReference type="InterPro" id="IPR017969">
    <property type="entry name" value="Heavy-metal-associated_CS"/>
</dbReference>
<dbReference type="Proteomes" id="UP000234271">
    <property type="component" value="Chromosome"/>
</dbReference>
<keyword evidence="6 18" id="KW-0812">Transmembrane</keyword>
<evidence type="ECO:0000256" key="14">
    <source>
        <dbReference type="ARBA" id="ARBA00023065"/>
    </source>
</evidence>
<evidence type="ECO:0000256" key="4">
    <source>
        <dbReference type="ARBA" id="ARBA00022448"/>
    </source>
</evidence>
<evidence type="ECO:0000256" key="3">
    <source>
        <dbReference type="ARBA" id="ARBA00012517"/>
    </source>
</evidence>
<evidence type="ECO:0000256" key="6">
    <source>
        <dbReference type="ARBA" id="ARBA00022692"/>
    </source>
</evidence>
<dbReference type="SUPFAM" id="SSF55008">
    <property type="entry name" value="HMA, heavy metal-associated domain"/>
    <property type="match status" value="1"/>
</dbReference>
<dbReference type="SUPFAM" id="SSF56784">
    <property type="entry name" value="HAD-like"/>
    <property type="match status" value="1"/>
</dbReference>
<dbReference type="PRINTS" id="PR00119">
    <property type="entry name" value="CATATPASE"/>
</dbReference>
<dbReference type="InterPro" id="IPR023298">
    <property type="entry name" value="ATPase_P-typ_TM_dom_sf"/>
</dbReference>
<dbReference type="NCBIfam" id="TIGR01494">
    <property type="entry name" value="ATPase_P-type"/>
    <property type="match status" value="1"/>
</dbReference>
<comment type="catalytic activity">
    <reaction evidence="17">
        <text>Cu(+)(in) + ATP + H2O = Cu(+)(out) + ADP + phosphate + H(+)</text>
        <dbReference type="Rhea" id="RHEA:25792"/>
        <dbReference type="ChEBI" id="CHEBI:15377"/>
        <dbReference type="ChEBI" id="CHEBI:15378"/>
        <dbReference type="ChEBI" id="CHEBI:30616"/>
        <dbReference type="ChEBI" id="CHEBI:43474"/>
        <dbReference type="ChEBI" id="CHEBI:49552"/>
        <dbReference type="ChEBI" id="CHEBI:456216"/>
        <dbReference type="EC" id="7.2.2.8"/>
    </reaction>
</comment>
<dbReference type="AlphaFoldDB" id="A0A2N9YIX6"/>
<evidence type="ECO:0000256" key="18">
    <source>
        <dbReference type="RuleBase" id="RU362081"/>
    </source>
</evidence>
<name>A0A2N9YIX6_9GAMM</name>
<feature type="transmembrane region" description="Helical" evidence="18">
    <location>
        <begin position="205"/>
        <end position="223"/>
    </location>
</feature>
<evidence type="ECO:0000256" key="7">
    <source>
        <dbReference type="ARBA" id="ARBA00022723"/>
    </source>
</evidence>
<accession>A0A2N9YIX6</accession>
<dbReference type="Pfam" id="PF00403">
    <property type="entry name" value="HMA"/>
    <property type="match status" value="1"/>
</dbReference>
<proteinExistence type="inferred from homology"/>
<keyword evidence="7 18" id="KW-0479">Metal-binding</keyword>
<feature type="transmembrane region" description="Helical" evidence="18">
    <location>
        <begin position="699"/>
        <end position="718"/>
    </location>
</feature>
<dbReference type="SFLD" id="SFLDF00027">
    <property type="entry name" value="p-type_atpase"/>
    <property type="match status" value="1"/>
</dbReference>
<feature type="transmembrane region" description="Helical" evidence="18">
    <location>
        <begin position="171"/>
        <end position="193"/>
    </location>
</feature>
<dbReference type="PROSITE" id="PS50846">
    <property type="entry name" value="HMA_2"/>
    <property type="match status" value="1"/>
</dbReference>
<dbReference type="OrthoDB" id="9814270at2"/>
<dbReference type="NCBIfam" id="TIGR01525">
    <property type="entry name" value="ATPase-IB_hvy"/>
    <property type="match status" value="1"/>
</dbReference>
<evidence type="ECO:0000256" key="19">
    <source>
        <dbReference type="SAM" id="Coils"/>
    </source>
</evidence>
<dbReference type="InterPro" id="IPR001757">
    <property type="entry name" value="P_typ_ATPase"/>
</dbReference>
<dbReference type="SUPFAM" id="SSF81665">
    <property type="entry name" value="Calcium ATPase, transmembrane domain M"/>
    <property type="match status" value="1"/>
</dbReference>
<keyword evidence="10 18" id="KW-0067">ATP-binding</keyword>